<reference evidence="3" key="1">
    <citation type="journal article" date="2020" name="Nature">
        <title>Giant virus diversity and host interactions through global metagenomics.</title>
        <authorList>
            <person name="Schulz F."/>
            <person name="Roux S."/>
            <person name="Paez-Espino D."/>
            <person name="Jungbluth S."/>
            <person name="Walsh D.A."/>
            <person name="Denef V.J."/>
            <person name="McMahon K.D."/>
            <person name="Konstantinidis K.T."/>
            <person name="Eloe-Fadrosh E.A."/>
            <person name="Kyrpides N.C."/>
            <person name="Woyke T."/>
        </authorList>
    </citation>
    <scope>NUCLEOTIDE SEQUENCE</scope>
    <source>
        <strain evidence="4">GVMAG-M-3300024261-37</strain>
        <strain evidence="3">GVMAG-S-1039698-54</strain>
    </source>
</reference>
<dbReference type="SUPFAM" id="SSF53335">
    <property type="entry name" value="S-adenosyl-L-methionine-dependent methyltransferases"/>
    <property type="match status" value="1"/>
</dbReference>
<proteinExistence type="predicted"/>
<dbReference type="EMBL" id="MN740232">
    <property type="protein sequence ID" value="QHT94921.1"/>
    <property type="molecule type" value="Genomic_DNA"/>
</dbReference>
<keyword evidence="1" id="KW-1133">Transmembrane helix</keyword>
<protein>
    <recommendedName>
        <fullName evidence="2">Methyltransferase type 11 domain-containing protein</fullName>
    </recommendedName>
</protein>
<accession>A0A6C0AM96</accession>
<dbReference type="InterPro" id="IPR029063">
    <property type="entry name" value="SAM-dependent_MTases_sf"/>
</dbReference>
<keyword evidence="1" id="KW-0812">Transmembrane</keyword>
<dbReference type="GO" id="GO:0016740">
    <property type="term" value="F:transferase activity"/>
    <property type="evidence" value="ECO:0007669"/>
    <property type="project" value="UniProtKB-KW"/>
</dbReference>
<dbReference type="CDD" id="cd02440">
    <property type="entry name" value="AdoMet_MTases"/>
    <property type="match status" value="1"/>
</dbReference>
<dbReference type="AlphaFoldDB" id="A0A6C0AM96"/>
<evidence type="ECO:0000313" key="3">
    <source>
        <dbReference type="EMBL" id="QHS80415.1"/>
    </source>
</evidence>
<evidence type="ECO:0000256" key="1">
    <source>
        <dbReference type="SAM" id="Phobius"/>
    </source>
</evidence>
<name>A0A6C0AM96_9ZZZZ</name>
<dbReference type="PANTHER" id="PTHR43861">
    <property type="entry name" value="TRANS-ACONITATE 2-METHYLTRANSFERASE-RELATED"/>
    <property type="match status" value="1"/>
</dbReference>
<feature type="transmembrane region" description="Helical" evidence="1">
    <location>
        <begin position="21"/>
        <end position="39"/>
    </location>
</feature>
<feature type="domain" description="Methyltransferase type 11" evidence="2">
    <location>
        <begin position="102"/>
        <end position="195"/>
    </location>
</feature>
<evidence type="ECO:0000259" key="2">
    <source>
        <dbReference type="Pfam" id="PF08241"/>
    </source>
</evidence>
<evidence type="ECO:0000313" key="4">
    <source>
        <dbReference type="EMBL" id="QHT94921.1"/>
    </source>
</evidence>
<organism evidence="3">
    <name type="scientific">viral metagenome</name>
    <dbReference type="NCBI Taxonomy" id="1070528"/>
    <lineage>
        <taxon>unclassified sequences</taxon>
        <taxon>metagenomes</taxon>
        <taxon>organismal metagenomes</taxon>
    </lineage>
</organism>
<dbReference type="Pfam" id="PF08241">
    <property type="entry name" value="Methyltransf_11"/>
    <property type="match status" value="1"/>
</dbReference>
<sequence>MFRSITKNIKQFTNLFNKTTIWCKVTLFIILLLLCTTIVNKNRIEVEAFTQSKKFVVKNNNTLYDDFYCSIYDDLVYDDKKNDFEVTNIDRIAKITKNSNILDIGCGKGHHVKHYTVSGNKIQGIDKSTAMIKCARKKYPECKFVNDDVLKSMTYKSNTFTHALALYFTLYYIEDKHLFFKNVYDWLKPGGILVVHLANRDKFDPIINAADPLVMVSAQKYAKKRITNSNVKFKDFTYKANFQHENGSNKANFTETFTDDSTQHVRQNEHTLHMEKQRDILSKAKKVGFILKGKIEMTTVMYEYQYLYFLQKPE</sequence>
<dbReference type="InterPro" id="IPR013216">
    <property type="entry name" value="Methyltransf_11"/>
</dbReference>
<keyword evidence="1" id="KW-0472">Membrane</keyword>
<dbReference type="Gene3D" id="3.40.50.150">
    <property type="entry name" value="Vaccinia Virus protein VP39"/>
    <property type="match status" value="1"/>
</dbReference>
<dbReference type="EMBL" id="MN740679">
    <property type="protein sequence ID" value="QHS80415.1"/>
    <property type="molecule type" value="Genomic_DNA"/>
</dbReference>